<keyword evidence="2" id="KW-1133">Transmembrane helix</keyword>
<name>A0A1F5VJV8_9BACT</name>
<accession>A0A1F5VJV8</accession>
<comment type="caution">
    <text evidence="3">The sequence shown here is derived from an EMBL/GenBank/DDBJ whole genome shotgun (WGS) entry which is preliminary data.</text>
</comment>
<organism evidence="3 4">
    <name type="scientific">Candidatus Fischerbacteria bacterium RBG_13_37_8</name>
    <dbReference type="NCBI Taxonomy" id="1817863"/>
    <lineage>
        <taxon>Bacteria</taxon>
        <taxon>Candidatus Fischeribacteriota</taxon>
    </lineage>
</organism>
<evidence type="ECO:0000256" key="2">
    <source>
        <dbReference type="SAM" id="Phobius"/>
    </source>
</evidence>
<keyword evidence="2" id="KW-0812">Transmembrane</keyword>
<keyword evidence="1" id="KW-0175">Coiled coil</keyword>
<feature type="coiled-coil region" evidence="1">
    <location>
        <begin position="540"/>
        <end position="630"/>
    </location>
</feature>
<proteinExistence type="predicted"/>
<evidence type="ECO:0000313" key="3">
    <source>
        <dbReference type="EMBL" id="OGF63684.1"/>
    </source>
</evidence>
<dbReference type="EMBL" id="MFGW01000155">
    <property type="protein sequence ID" value="OGF63684.1"/>
    <property type="molecule type" value="Genomic_DNA"/>
</dbReference>
<protein>
    <submittedName>
        <fullName evidence="3">Uncharacterized protein</fullName>
    </submittedName>
</protein>
<feature type="transmembrane region" description="Helical" evidence="2">
    <location>
        <begin position="637"/>
        <end position="659"/>
    </location>
</feature>
<dbReference type="AlphaFoldDB" id="A0A1F5VJV8"/>
<feature type="transmembrane region" description="Helical" evidence="2">
    <location>
        <begin position="671"/>
        <end position="691"/>
    </location>
</feature>
<evidence type="ECO:0000313" key="4">
    <source>
        <dbReference type="Proteomes" id="UP000178943"/>
    </source>
</evidence>
<evidence type="ECO:0000256" key="1">
    <source>
        <dbReference type="SAM" id="Coils"/>
    </source>
</evidence>
<dbReference type="Proteomes" id="UP000178943">
    <property type="component" value="Unassembled WGS sequence"/>
</dbReference>
<sequence>MIKNDLPPELISLVHHIELNKSGWLNKTLRRLIISALWMESNNLSVDEIKETIHKCFFVEISKEKIKSQLDALISTNDILQSSNLKYSLSIKANESFNKEISYAENITNQAKEAFYFFIKKHCPNLEKEKVWNSFHELFLMPLIKELGAKTYKIVTGFEANNIAPAKLDNFTFKYSPECRINLKQAVMEYMDPKSPQIRAYILGLLNSYFLIEAMSLNESALKALIKSVSLKPSLILFMDTNFLFSILALHQNPSNEAAISLIELINLLKDKIDIKLYVTKPTIDEAKARLEIAMANLKDIRYTANLNEIIPQFPISGIELQYILSVQDKSTVDPEKYFSPYINNMLAILRKKGIEIYNEDLNKLKRNEDVMEDLAFQYEHEKTKLKGKSYHQLEHDIILWHFIKSKRASVIESPLHAKYWCVTIDFRFIAFDSFKISRSKDRIQICLHPTTLVQLMQFWIPRTDKLEEALLGNIKLPFLFQEFDLQAETVTLQILKSLSRFENLEDLPKESISSILLNEALRQKIKEDPNIEQAVSLIKESLIEQNKLSNLQIEEIQKKAEKLENEKKQKDNIILNLQNKIHDQDKIIHESNAEISASKFSLQEEKNLRQILENEFKELKREIIKDKEEKIKRQEIIYFFIKSLFILIFLIGIFGYLSSLLIERLLFKHVLQYNTLSFIIWMTLSLFIIDCKGRKQEKIKDHRAFALYHKIYKWIIKIMIILLLGILANILTGFFSKIYY</sequence>
<reference evidence="3 4" key="1">
    <citation type="journal article" date="2016" name="Nat. Commun.">
        <title>Thousands of microbial genomes shed light on interconnected biogeochemical processes in an aquifer system.</title>
        <authorList>
            <person name="Anantharaman K."/>
            <person name="Brown C.T."/>
            <person name="Hug L.A."/>
            <person name="Sharon I."/>
            <person name="Castelle C.J."/>
            <person name="Probst A.J."/>
            <person name="Thomas B.C."/>
            <person name="Singh A."/>
            <person name="Wilkins M.J."/>
            <person name="Karaoz U."/>
            <person name="Brodie E.L."/>
            <person name="Williams K.H."/>
            <person name="Hubbard S.S."/>
            <person name="Banfield J.F."/>
        </authorList>
    </citation>
    <scope>NUCLEOTIDE SEQUENCE [LARGE SCALE GENOMIC DNA]</scope>
</reference>
<gene>
    <name evidence="3" type="ORF">A2Y62_02230</name>
</gene>
<keyword evidence="2" id="KW-0472">Membrane</keyword>
<feature type="transmembrane region" description="Helical" evidence="2">
    <location>
        <begin position="712"/>
        <end position="736"/>
    </location>
</feature>